<dbReference type="KEGG" id="crq:GCK72_004847"/>
<evidence type="ECO:0000313" key="2">
    <source>
        <dbReference type="Proteomes" id="UP000008281"/>
    </source>
</evidence>
<gene>
    <name evidence="1" type="ORF">CRE_16464</name>
</gene>
<dbReference type="EMBL" id="DS268672">
    <property type="protein sequence ID" value="EFO97979.1"/>
    <property type="molecule type" value="Genomic_DNA"/>
</dbReference>
<dbReference type="AlphaFoldDB" id="E3NHD0"/>
<name>E3NHD0_CAERE</name>
<keyword evidence="2" id="KW-1185">Reference proteome</keyword>
<evidence type="ECO:0000313" key="1">
    <source>
        <dbReference type="EMBL" id="EFO97979.1"/>
    </source>
</evidence>
<dbReference type="FunCoup" id="E3NHD0">
    <property type="interactions" value="1761"/>
</dbReference>
<dbReference type="OMA" id="MINCGRL"/>
<proteinExistence type="predicted"/>
<dbReference type="OrthoDB" id="5823943at2759"/>
<accession>E3NHD0</accession>
<protein>
    <submittedName>
        <fullName evidence="1">Uncharacterized protein</fullName>
    </submittedName>
</protein>
<dbReference type="CTD" id="9798683"/>
<reference evidence="1" key="1">
    <citation type="submission" date="2007-07" db="EMBL/GenBank/DDBJ databases">
        <title>PCAP assembly of the Caenorhabditis remanei genome.</title>
        <authorList>
            <consortium name="The Caenorhabditis remanei Sequencing Consortium"/>
            <person name="Wilson R.K."/>
        </authorList>
    </citation>
    <scope>NUCLEOTIDE SEQUENCE [LARGE SCALE GENOMIC DNA]</scope>
    <source>
        <strain evidence="1">PB4641</strain>
    </source>
</reference>
<sequence length="227" mass="25981">MSDSGDSDHEFDGLRLVSPIKLIETGDTSNRPLEDVKNFEAKFTGSFLEANLFGAFRNGGFGDQISSEDDEKSTDDKEKEEFVGLDWDATRIFKNLACSENNQSENSVCVLRLHDILTKSASGTLKMTRQMINCGRLINRYTPQQRRDFGFEDPQNVKNLVRMIKSLRASTELMLIEMDDLQELINPKFHTKEGKISNYYRNDFWFAGIAATLVTIPIAVYAYRRYF</sequence>
<organism evidence="2">
    <name type="scientific">Caenorhabditis remanei</name>
    <name type="common">Caenorhabditis vulgaris</name>
    <dbReference type="NCBI Taxonomy" id="31234"/>
    <lineage>
        <taxon>Eukaryota</taxon>
        <taxon>Metazoa</taxon>
        <taxon>Ecdysozoa</taxon>
        <taxon>Nematoda</taxon>
        <taxon>Chromadorea</taxon>
        <taxon>Rhabditida</taxon>
        <taxon>Rhabditina</taxon>
        <taxon>Rhabditomorpha</taxon>
        <taxon>Rhabditoidea</taxon>
        <taxon>Rhabditidae</taxon>
        <taxon>Peloderinae</taxon>
        <taxon>Caenorhabditis</taxon>
    </lineage>
</organism>
<dbReference type="RefSeq" id="XP_003092186.2">
    <property type="nucleotide sequence ID" value="XM_003092138.2"/>
</dbReference>
<dbReference type="eggNOG" id="ENOG502RA74">
    <property type="taxonomic scope" value="Eukaryota"/>
</dbReference>
<dbReference type="GeneID" id="9798683"/>
<dbReference type="Proteomes" id="UP000008281">
    <property type="component" value="Unassembled WGS sequence"/>
</dbReference>
<dbReference type="HOGENOM" id="CLU_1289985_0_0_1"/>